<reference evidence="13" key="1">
    <citation type="submission" date="2020-02" db="EMBL/GenBank/DDBJ databases">
        <title>Bacillus sedimentmangrovi sp. nov., isolated from sediment of the mangrove ecosystem.</title>
        <authorList>
            <person name="Liu G."/>
        </authorList>
    </citation>
    <scope>NUCLEOTIDE SEQUENCE [LARGE SCALE GENOMIC DNA]</scope>
    <source>
        <strain evidence="13">SgZ-7</strain>
    </source>
</reference>
<dbReference type="InterPro" id="IPR005835">
    <property type="entry name" value="NTP_transferase_dom"/>
</dbReference>
<feature type="domain" description="Nucleotidyl transferase" evidence="12">
    <location>
        <begin position="2"/>
        <end position="236"/>
    </location>
</feature>
<dbReference type="GO" id="GO:0008879">
    <property type="term" value="F:glucose-1-phosphate thymidylyltransferase activity"/>
    <property type="evidence" value="ECO:0007669"/>
    <property type="project" value="UniProtKB-EC"/>
</dbReference>
<evidence type="ECO:0000256" key="10">
    <source>
        <dbReference type="ARBA" id="ARBA00032598"/>
    </source>
</evidence>
<dbReference type="InterPro" id="IPR005907">
    <property type="entry name" value="G1P_thy_trans_s"/>
</dbReference>
<dbReference type="RefSeq" id="WP_163249866.1">
    <property type="nucleotide sequence ID" value="NZ_JAAIUV010000001.1"/>
</dbReference>
<gene>
    <name evidence="13" type="ORF">G4Z05_00375</name>
</gene>
<dbReference type="Pfam" id="PF00483">
    <property type="entry name" value="NTP_transferase"/>
    <property type="match status" value="1"/>
</dbReference>
<dbReference type="SUPFAM" id="SSF53448">
    <property type="entry name" value="Nucleotide-diphospho-sugar transferases"/>
    <property type="match status" value="1"/>
</dbReference>
<evidence type="ECO:0000256" key="4">
    <source>
        <dbReference type="ARBA" id="ARBA00017654"/>
    </source>
</evidence>
<evidence type="ECO:0000256" key="5">
    <source>
        <dbReference type="ARBA" id="ARBA00022679"/>
    </source>
</evidence>
<evidence type="ECO:0000256" key="2">
    <source>
        <dbReference type="ARBA" id="ARBA00010480"/>
    </source>
</evidence>
<evidence type="ECO:0000256" key="7">
    <source>
        <dbReference type="ARBA" id="ARBA00022723"/>
    </source>
</evidence>
<evidence type="ECO:0000259" key="12">
    <source>
        <dbReference type="Pfam" id="PF00483"/>
    </source>
</evidence>
<comment type="catalytic activity">
    <reaction evidence="11">
        <text>dTTP + alpha-D-glucose 1-phosphate + H(+) = dTDP-alpha-D-glucose + diphosphate</text>
        <dbReference type="Rhea" id="RHEA:15225"/>
        <dbReference type="ChEBI" id="CHEBI:15378"/>
        <dbReference type="ChEBI" id="CHEBI:33019"/>
        <dbReference type="ChEBI" id="CHEBI:37568"/>
        <dbReference type="ChEBI" id="CHEBI:57477"/>
        <dbReference type="ChEBI" id="CHEBI:58601"/>
        <dbReference type="EC" id="2.7.7.24"/>
    </reaction>
</comment>
<comment type="similarity">
    <text evidence="2">Belongs to the glucose-1-phosphate thymidylyltransferase family.</text>
</comment>
<dbReference type="EMBL" id="JAAIUV010000001">
    <property type="protein sequence ID" value="NEX77358.1"/>
    <property type="molecule type" value="Genomic_DNA"/>
</dbReference>
<dbReference type="EC" id="2.7.7.24" evidence="3"/>
<proteinExistence type="inferred from homology"/>
<comment type="caution">
    <text evidence="13">The sequence shown here is derived from an EMBL/GenBank/DDBJ whole genome shotgun (WGS) entry which is preliminary data.</text>
</comment>
<sequence length="243" mass="28158">MKGVILAGGKGTRLDPLTRVINKHLLPIGPYPMIYWPIRRLKQAGISQILIITNREDIESFKKVLGSGEQWGVNLFYQIQNQKGGGIADALACAKDFVDDKFVVLLGDNLFDENLRPMIEEFYKEDYKAKILLKEVRDPERYGVVSFDKNTHSIHSIVEKPKNPPSKYCVTGIYLYDVDVFNVIQELEPSPRGEKEITDLNNYYIKRNELSYDVLKEWWLDAGTHESLYKANQHYYEEIHDTR</sequence>
<dbReference type="AlphaFoldDB" id="A0A6B3TKZ2"/>
<keyword evidence="6" id="KW-0548">Nucleotidyltransferase</keyword>
<dbReference type="Gene3D" id="3.90.550.10">
    <property type="entry name" value="Spore Coat Polysaccharide Biosynthesis Protein SpsA, Chain A"/>
    <property type="match status" value="1"/>
</dbReference>
<keyword evidence="5 13" id="KW-0808">Transferase</keyword>
<keyword evidence="14" id="KW-1185">Reference proteome</keyword>
<accession>A0A6B3TKZ2</accession>
<keyword evidence="7" id="KW-0479">Metal-binding</keyword>
<evidence type="ECO:0000256" key="11">
    <source>
        <dbReference type="ARBA" id="ARBA00049336"/>
    </source>
</evidence>
<dbReference type="Proteomes" id="UP000481621">
    <property type="component" value="Unassembled WGS sequence"/>
</dbReference>
<protein>
    <recommendedName>
        <fullName evidence="4">Glucose-1-phosphate thymidylyltransferase</fullName>
        <ecNumber evidence="3">2.7.7.24</ecNumber>
    </recommendedName>
    <alternativeName>
        <fullName evidence="10">dTDP-glucose pyrophosphorylase</fullName>
    </alternativeName>
    <alternativeName>
        <fullName evidence="9">dTDP-glucose synthase</fullName>
    </alternativeName>
</protein>
<organism evidence="13 14">
    <name type="scientific">Neobacillus thermocopriae</name>
    <dbReference type="NCBI Taxonomy" id="1215031"/>
    <lineage>
        <taxon>Bacteria</taxon>
        <taxon>Bacillati</taxon>
        <taxon>Bacillota</taxon>
        <taxon>Bacilli</taxon>
        <taxon>Bacillales</taxon>
        <taxon>Bacillaceae</taxon>
        <taxon>Neobacillus</taxon>
    </lineage>
</organism>
<dbReference type="PANTHER" id="PTHR43532:SF1">
    <property type="entry name" value="GLUCOSE-1-PHOSPHATE THYMIDYLYLTRANSFERASE 1"/>
    <property type="match status" value="1"/>
</dbReference>
<keyword evidence="8" id="KW-0460">Magnesium</keyword>
<dbReference type="GO" id="GO:0046872">
    <property type="term" value="F:metal ion binding"/>
    <property type="evidence" value="ECO:0007669"/>
    <property type="project" value="UniProtKB-KW"/>
</dbReference>
<evidence type="ECO:0000256" key="8">
    <source>
        <dbReference type="ARBA" id="ARBA00022842"/>
    </source>
</evidence>
<evidence type="ECO:0000256" key="9">
    <source>
        <dbReference type="ARBA" id="ARBA00032492"/>
    </source>
</evidence>
<evidence type="ECO:0000313" key="14">
    <source>
        <dbReference type="Proteomes" id="UP000481621"/>
    </source>
</evidence>
<name>A0A6B3TKZ2_9BACI</name>
<comment type="cofactor">
    <cofactor evidence="1">
        <name>Mg(2+)</name>
        <dbReference type="ChEBI" id="CHEBI:18420"/>
    </cofactor>
</comment>
<evidence type="ECO:0000313" key="13">
    <source>
        <dbReference type="EMBL" id="NEX77358.1"/>
    </source>
</evidence>
<evidence type="ECO:0000256" key="6">
    <source>
        <dbReference type="ARBA" id="ARBA00022695"/>
    </source>
</evidence>
<dbReference type="InterPro" id="IPR029044">
    <property type="entry name" value="Nucleotide-diphossugar_trans"/>
</dbReference>
<evidence type="ECO:0000256" key="3">
    <source>
        <dbReference type="ARBA" id="ARBA00012461"/>
    </source>
</evidence>
<dbReference type="PANTHER" id="PTHR43532">
    <property type="entry name" value="GLUCOSE-1-PHOSPHATE THYMIDYLYLTRANSFERASE"/>
    <property type="match status" value="1"/>
</dbReference>
<evidence type="ECO:0000256" key="1">
    <source>
        <dbReference type="ARBA" id="ARBA00001946"/>
    </source>
</evidence>